<evidence type="ECO:0000256" key="8">
    <source>
        <dbReference type="PROSITE-ProRule" id="PRU00175"/>
    </source>
</evidence>
<dbReference type="InterPro" id="IPR013083">
    <property type="entry name" value="Znf_RING/FYVE/PHD"/>
</dbReference>
<feature type="compositionally biased region" description="Acidic residues" evidence="9">
    <location>
        <begin position="262"/>
        <end position="286"/>
    </location>
</feature>
<evidence type="ECO:0000256" key="3">
    <source>
        <dbReference type="ARBA" id="ARBA00012483"/>
    </source>
</evidence>
<evidence type="ECO:0000256" key="1">
    <source>
        <dbReference type="ARBA" id="ARBA00000900"/>
    </source>
</evidence>
<feature type="compositionally biased region" description="Acidic residues" evidence="9">
    <location>
        <begin position="170"/>
        <end position="179"/>
    </location>
</feature>
<feature type="domain" description="RING-type" evidence="10">
    <location>
        <begin position="54"/>
        <end position="94"/>
    </location>
</feature>
<sequence>MSTEDPEEKELPLNTAEGAEITLTEYDKIREPHPLLPPSTSVRITPKMLSDLTCPICLDLLSQTMATKECLHRFCSECITMALLRGNKECPTCRKKLVSKRSLRPDPNFDLLINSIFPDRSVFEKMQSSLWVTAASTESSTGSNSNDDSGESIESESPDEEITRKRSRDEDSDDSDDDNDMKRLKIDENDEDEEPQQLSTGENGDRPTLGTFLHESPSKLEQIGPRSEQNESKETSSKYPDCDMDDPDDIVANDGVTAEELLSLDEYEEIESDSDESEESNNDDDENSQKSEKGEVKKKRNVKSIEEGEVVSDESGSEENGKVEVERKDGKNAEEDDDSSDGWYTDHGTDDEDVDSTERNSEWLEDIELATKMELEKRLAKHHKKEGASEETQKQTAGGSNGNAEKNAGNGEVKIEPNEDNESDTGYDEYVADHDLIEYSFGSIHPEQALEDIIKAPSLYDAYVPIVYSSSRIIPTEGDFDEAEELDDGVNGVITTGNENGNEYGDGDEENGGNSGDEEPEEPEHDAYEFVDETEEQRVNEARHNENGHSSGEMSSNPNGQLSAQRDNDNDSENCDLDFYTEEELHEEIEELNEAVAEIGEDAVLDLKEEENDEDSYTTSTFSSSGNTSLENISDLSSEIELPLDGKANETEIAAGESSNTDTQTSQVATTSTATTSTNQFIMNHQMLNRGITSPLFRYPFDTTRLSSGNATGTPSTSLTPAASSSSTQNSFISELGIAQNLSHASLLGQRLGLAMASSPNETTERISLKDVPTGSCKERLQKWLADYPSSPLAPEENMEENLERSVEDEDALYAAMSDVDEIEIELLPAACLTARDIPEEMLTPRYIRAKHDTTMEHLSEYIHLRVMEEVQSNQFDFDADPVPTIQRPEHFYVFSRNAGHHIRKIFLHETILTAQSAMTKDDHLIIFFDISAPTLHGERQSVLEEVVPANFLSLPIVHQNV</sequence>
<feature type="region of interest" description="Disordered" evidence="9">
    <location>
        <begin position="481"/>
        <end position="575"/>
    </location>
</feature>
<keyword evidence="12" id="KW-1185">Reference proteome</keyword>
<feature type="compositionally biased region" description="Low complexity" evidence="9">
    <location>
        <begin position="136"/>
        <end position="147"/>
    </location>
</feature>
<dbReference type="SUPFAM" id="SSF57850">
    <property type="entry name" value="RING/U-box"/>
    <property type="match status" value="1"/>
</dbReference>
<comment type="catalytic activity">
    <reaction evidence="1">
        <text>S-ubiquitinyl-[E2 ubiquitin-conjugating enzyme]-L-cysteine + [acceptor protein]-L-lysine = [E2 ubiquitin-conjugating enzyme]-L-cysteine + N(6)-ubiquitinyl-[acceptor protein]-L-lysine.</text>
        <dbReference type="EC" id="2.3.2.27"/>
    </reaction>
</comment>
<gene>
    <name evidence="11" type="ORF">WR25_17714</name>
</gene>
<dbReference type="GO" id="GO:0008270">
    <property type="term" value="F:zinc ion binding"/>
    <property type="evidence" value="ECO:0007669"/>
    <property type="project" value="UniProtKB-KW"/>
</dbReference>
<keyword evidence="7" id="KW-0862">Zinc</keyword>
<dbReference type="UniPathway" id="UPA00143"/>
<dbReference type="AlphaFoldDB" id="A0A2A2JNK0"/>
<dbReference type="InterPro" id="IPR043540">
    <property type="entry name" value="RING1/RING2"/>
</dbReference>
<evidence type="ECO:0000256" key="2">
    <source>
        <dbReference type="ARBA" id="ARBA00004906"/>
    </source>
</evidence>
<feature type="region of interest" description="Disordered" evidence="9">
    <location>
        <begin position="610"/>
        <end position="631"/>
    </location>
</feature>
<name>A0A2A2JNK0_9BILA</name>
<dbReference type="OrthoDB" id="337575at2759"/>
<dbReference type="Pfam" id="PF13923">
    <property type="entry name" value="zf-C3HC4_2"/>
    <property type="match status" value="1"/>
</dbReference>
<feature type="region of interest" description="Disordered" evidence="9">
    <location>
        <begin position="707"/>
        <end position="726"/>
    </location>
</feature>
<feature type="compositionally biased region" description="Acidic residues" evidence="9">
    <location>
        <begin position="242"/>
        <end position="251"/>
    </location>
</feature>
<evidence type="ECO:0000313" key="12">
    <source>
        <dbReference type="Proteomes" id="UP000218231"/>
    </source>
</evidence>
<dbReference type="Gene3D" id="3.30.40.10">
    <property type="entry name" value="Zinc/RING finger domain, C3HC4 (zinc finger)"/>
    <property type="match status" value="1"/>
</dbReference>
<feature type="compositionally biased region" description="Low complexity" evidence="9">
    <location>
        <begin position="617"/>
        <end position="629"/>
    </location>
</feature>
<feature type="region of interest" description="Disordered" evidence="9">
    <location>
        <begin position="136"/>
        <end position="362"/>
    </location>
</feature>
<dbReference type="GO" id="GO:0000151">
    <property type="term" value="C:ubiquitin ligase complex"/>
    <property type="evidence" value="ECO:0007669"/>
    <property type="project" value="InterPro"/>
</dbReference>
<dbReference type="EC" id="2.3.2.27" evidence="3"/>
<feature type="compositionally biased region" description="Acidic residues" evidence="9">
    <location>
        <begin position="307"/>
        <end position="317"/>
    </location>
</feature>
<feature type="compositionally biased region" description="Polar residues" evidence="9">
    <location>
        <begin position="548"/>
        <end position="565"/>
    </location>
</feature>
<organism evidence="11 12">
    <name type="scientific">Diploscapter pachys</name>
    <dbReference type="NCBI Taxonomy" id="2018661"/>
    <lineage>
        <taxon>Eukaryota</taxon>
        <taxon>Metazoa</taxon>
        <taxon>Ecdysozoa</taxon>
        <taxon>Nematoda</taxon>
        <taxon>Chromadorea</taxon>
        <taxon>Rhabditida</taxon>
        <taxon>Rhabditina</taxon>
        <taxon>Rhabditomorpha</taxon>
        <taxon>Rhabditoidea</taxon>
        <taxon>Rhabditidae</taxon>
        <taxon>Diploscapter</taxon>
    </lineage>
</organism>
<feature type="compositionally biased region" description="Basic and acidic residues" evidence="9">
    <location>
        <begin position="536"/>
        <end position="547"/>
    </location>
</feature>
<feature type="compositionally biased region" description="Acidic residues" evidence="9">
    <location>
        <begin position="505"/>
        <end position="535"/>
    </location>
</feature>
<dbReference type="InterPro" id="IPR017907">
    <property type="entry name" value="Znf_RING_CS"/>
</dbReference>
<proteinExistence type="predicted"/>
<keyword evidence="5" id="KW-0479">Metal-binding</keyword>
<feature type="region of interest" description="Disordered" evidence="9">
    <location>
        <begin position="374"/>
        <end position="426"/>
    </location>
</feature>
<dbReference type="GO" id="GO:0031519">
    <property type="term" value="C:PcG protein complex"/>
    <property type="evidence" value="ECO:0007669"/>
    <property type="project" value="TreeGrafter"/>
</dbReference>
<feature type="compositionally biased region" description="Low complexity" evidence="9">
    <location>
        <begin position="711"/>
        <end position="726"/>
    </location>
</feature>
<feature type="compositionally biased region" description="Basic and acidic residues" evidence="9">
    <location>
        <begin position="319"/>
        <end position="333"/>
    </location>
</feature>
<dbReference type="PANTHER" id="PTHR46076">
    <property type="entry name" value="E3 UBIQUITIN-PROTEIN LIGASE RING1 / RING 2 FAMILY MEMBER"/>
    <property type="match status" value="1"/>
</dbReference>
<feature type="compositionally biased region" description="Acidic residues" evidence="9">
    <location>
        <begin position="148"/>
        <end position="160"/>
    </location>
</feature>
<dbReference type="STRING" id="2018661.A0A2A2JNK0"/>
<dbReference type="GO" id="GO:0003682">
    <property type="term" value="F:chromatin binding"/>
    <property type="evidence" value="ECO:0007669"/>
    <property type="project" value="TreeGrafter"/>
</dbReference>
<evidence type="ECO:0000256" key="4">
    <source>
        <dbReference type="ARBA" id="ARBA00022679"/>
    </source>
</evidence>
<dbReference type="EMBL" id="LIAE01010322">
    <property type="protein sequence ID" value="PAV63227.1"/>
    <property type="molecule type" value="Genomic_DNA"/>
</dbReference>
<dbReference type="InterPro" id="IPR001841">
    <property type="entry name" value="Znf_RING"/>
</dbReference>
<dbReference type="PROSITE" id="PS00518">
    <property type="entry name" value="ZF_RING_1"/>
    <property type="match status" value="1"/>
</dbReference>
<dbReference type="GO" id="GO:0016567">
    <property type="term" value="P:protein ubiquitination"/>
    <property type="evidence" value="ECO:0007669"/>
    <property type="project" value="UniProtKB-UniPathway"/>
</dbReference>
<evidence type="ECO:0000256" key="7">
    <source>
        <dbReference type="ARBA" id="ARBA00022833"/>
    </source>
</evidence>
<dbReference type="GO" id="GO:0061630">
    <property type="term" value="F:ubiquitin protein ligase activity"/>
    <property type="evidence" value="ECO:0007669"/>
    <property type="project" value="UniProtKB-EC"/>
</dbReference>
<reference evidence="11 12" key="1">
    <citation type="journal article" date="2017" name="Curr. Biol.">
        <title>Genome architecture and evolution of a unichromosomal asexual nematode.</title>
        <authorList>
            <person name="Fradin H."/>
            <person name="Zegar C."/>
            <person name="Gutwein M."/>
            <person name="Lucas J."/>
            <person name="Kovtun M."/>
            <person name="Corcoran D."/>
            <person name="Baugh L.R."/>
            <person name="Kiontke K."/>
            <person name="Gunsalus K."/>
            <person name="Fitch D.H."/>
            <person name="Piano F."/>
        </authorList>
    </citation>
    <scope>NUCLEOTIDE SEQUENCE [LARGE SCALE GENOMIC DNA]</scope>
    <source>
        <strain evidence="11">PF1309</strain>
    </source>
</reference>
<evidence type="ECO:0000256" key="6">
    <source>
        <dbReference type="ARBA" id="ARBA00022771"/>
    </source>
</evidence>
<evidence type="ECO:0000313" key="11">
    <source>
        <dbReference type="EMBL" id="PAV63227.1"/>
    </source>
</evidence>
<evidence type="ECO:0000256" key="9">
    <source>
        <dbReference type="SAM" id="MobiDB-lite"/>
    </source>
</evidence>
<dbReference type="PROSITE" id="PS50089">
    <property type="entry name" value="ZF_RING_2"/>
    <property type="match status" value="1"/>
</dbReference>
<comment type="caution">
    <text evidence="11">The sequence shown here is derived from an EMBL/GenBank/DDBJ whole genome shotgun (WGS) entry which is preliminary data.</text>
</comment>
<dbReference type="Proteomes" id="UP000218231">
    <property type="component" value="Unassembled WGS sequence"/>
</dbReference>
<dbReference type="SMART" id="SM00184">
    <property type="entry name" value="RING"/>
    <property type="match status" value="1"/>
</dbReference>
<keyword evidence="4" id="KW-0808">Transferase</keyword>
<accession>A0A2A2JNK0</accession>
<feature type="compositionally biased region" description="Low complexity" evidence="9">
    <location>
        <begin position="402"/>
        <end position="411"/>
    </location>
</feature>
<protein>
    <recommendedName>
        <fullName evidence="3">RING-type E3 ubiquitin transferase</fullName>
        <ecNumber evidence="3">2.3.2.27</ecNumber>
    </recommendedName>
</protein>
<comment type="pathway">
    <text evidence="2">Protein modification; protein ubiquitination.</text>
</comment>
<evidence type="ECO:0000259" key="10">
    <source>
        <dbReference type="PROSITE" id="PS50089"/>
    </source>
</evidence>
<keyword evidence="6 8" id="KW-0863">Zinc-finger</keyword>
<evidence type="ECO:0000256" key="5">
    <source>
        <dbReference type="ARBA" id="ARBA00022723"/>
    </source>
</evidence>
<dbReference type="PANTHER" id="PTHR46076:SF3">
    <property type="entry name" value="E3 UBIQUITIN-PROTEIN LIGASE RING1"/>
    <property type="match status" value="1"/>
</dbReference>
<dbReference type="Gene3D" id="3.10.20.90">
    <property type="entry name" value="Phosphatidylinositol 3-kinase Catalytic Subunit, Chain A, domain 1"/>
    <property type="match status" value="1"/>
</dbReference>